<protein>
    <submittedName>
        <fullName evidence="2">RNA recognition motif. (A.k.a. RRM, RBD, or RNP domain)</fullName>
    </submittedName>
</protein>
<dbReference type="InterPro" id="IPR012677">
    <property type="entry name" value="Nucleotide-bd_a/b_plait_sf"/>
</dbReference>
<dbReference type="SUPFAM" id="SSF54928">
    <property type="entry name" value="RNA-binding domain, RBD"/>
    <property type="match status" value="1"/>
</dbReference>
<dbReference type="Gene3D" id="3.30.70.330">
    <property type="match status" value="1"/>
</dbReference>
<keyword evidence="3" id="KW-1185">Reference proteome</keyword>
<dbReference type="RefSeq" id="WP_091192417.1">
    <property type="nucleotide sequence ID" value="NZ_FOVE01000006.1"/>
</dbReference>
<reference evidence="3" key="1">
    <citation type="submission" date="2016-10" db="EMBL/GenBank/DDBJ databases">
        <authorList>
            <person name="Varghese N."/>
            <person name="Submissions S."/>
        </authorList>
    </citation>
    <scope>NUCLEOTIDE SEQUENCE [LARGE SCALE GENOMIC DNA]</scope>
    <source>
        <strain evidence="3">DSM 6150</strain>
    </source>
</reference>
<name>A0A1I4XS38_9NEIS</name>
<feature type="domain" description="RRM" evidence="1">
    <location>
        <begin position="3"/>
        <end position="73"/>
    </location>
</feature>
<evidence type="ECO:0000313" key="3">
    <source>
        <dbReference type="Proteomes" id="UP000242869"/>
    </source>
</evidence>
<gene>
    <name evidence="2" type="ORF">SAMN05660284_01079</name>
</gene>
<dbReference type="CDD" id="cd00590">
    <property type="entry name" value="RRM_SF"/>
    <property type="match status" value="1"/>
</dbReference>
<dbReference type="InterPro" id="IPR000504">
    <property type="entry name" value="RRM_dom"/>
</dbReference>
<dbReference type="GO" id="GO:0003723">
    <property type="term" value="F:RNA binding"/>
    <property type="evidence" value="ECO:0007669"/>
    <property type="project" value="InterPro"/>
</dbReference>
<dbReference type="EMBL" id="FOVE01000006">
    <property type="protein sequence ID" value="SFN28597.1"/>
    <property type="molecule type" value="Genomic_DNA"/>
</dbReference>
<dbReference type="OrthoDB" id="8591902at2"/>
<evidence type="ECO:0000313" key="2">
    <source>
        <dbReference type="EMBL" id="SFN28597.1"/>
    </source>
</evidence>
<proteinExistence type="predicted"/>
<dbReference type="STRING" id="83765.SAMN05660284_01079"/>
<dbReference type="InterPro" id="IPR035979">
    <property type="entry name" value="RBD_domain_sf"/>
</dbReference>
<evidence type="ECO:0000259" key="1">
    <source>
        <dbReference type="Pfam" id="PF00076"/>
    </source>
</evidence>
<sequence length="81" mass="9028">MQLMIDNLPPDATADDLRALFTELGIPVPQEITIAPGLRERPSAAIAFHLDHAQMEAIVGLLDGRLWRGHQLHARHTALFR</sequence>
<organism evidence="2 3">
    <name type="scientific">Formivibrio citricus</name>
    <dbReference type="NCBI Taxonomy" id="83765"/>
    <lineage>
        <taxon>Bacteria</taxon>
        <taxon>Pseudomonadati</taxon>
        <taxon>Pseudomonadota</taxon>
        <taxon>Betaproteobacteria</taxon>
        <taxon>Neisseriales</taxon>
        <taxon>Chitinibacteraceae</taxon>
        <taxon>Formivibrio</taxon>
    </lineage>
</organism>
<accession>A0A1I4XS38</accession>
<dbReference type="Pfam" id="PF00076">
    <property type="entry name" value="RRM_1"/>
    <property type="match status" value="1"/>
</dbReference>
<dbReference type="AlphaFoldDB" id="A0A1I4XS38"/>
<dbReference type="Proteomes" id="UP000242869">
    <property type="component" value="Unassembled WGS sequence"/>
</dbReference>